<feature type="DNA-binding region" description="H-T-H motif" evidence="4">
    <location>
        <begin position="27"/>
        <end position="46"/>
    </location>
</feature>
<dbReference type="Pfam" id="PF00440">
    <property type="entry name" value="TetR_N"/>
    <property type="match status" value="1"/>
</dbReference>
<keyword evidence="3" id="KW-0804">Transcription</keyword>
<dbReference type="PRINTS" id="PR00455">
    <property type="entry name" value="HTHTETR"/>
</dbReference>
<dbReference type="Proteomes" id="UP000043764">
    <property type="component" value="Unassembled WGS sequence"/>
</dbReference>
<keyword evidence="2 4" id="KW-0238">DNA-binding</keyword>
<evidence type="ECO:0000259" key="5">
    <source>
        <dbReference type="PROSITE" id="PS50977"/>
    </source>
</evidence>
<dbReference type="SUPFAM" id="SSF46689">
    <property type="entry name" value="Homeodomain-like"/>
    <property type="match status" value="1"/>
</dbReference>
<evidence type="ECO:0000256" key="4">
    <source>
        <dbReference type="PROSITE-ProRule" id="PRU00335"/>
    </source>
</evidence>
<dbReference type="InterPro" id="IPR009057">
    <property type="entry name" value="Homeodomain-like_sf"/>
</dbReference>
<evidence type="ECO:0000313" key="6">
    <source>
        <dbReference type="EMBL" id="CRL09643.1"/>
    </source>
</evidence>
<sequence length="185" mass="19971">MSSNENRDKLIRTASRLFRSKGYDGVGLKEILAAADLPKGSLYYHFPGGKVELADAATRWAGDWVARMLGQCFETAMCFEEGGVKTCETLAANAEHHNSVPACPVVSILQAAPSEPALRKTAEDIHNTWTAGLVRQAERFGVPDPHAAALSLHMRLQGAWILAYAQQSGAPFHQLAAELRKATAG</sequence>
<dbReference type="PANTHER" id="PTHR47506:SF3">
    <property type="entry name" value="HTH-TYPE TRANSCRIPTIONAL REGULATOR LMRA"/>
    <property type="match status" value="1"/>
</dbReference>
<keyword evidence="7" id="KW-1185">Reference proteome</keyword>
<proteinExistence type="predicted"/>
<dbReference type="STRING" id="481446.NIT7645_01685"/>
<dbReference type="AlphaFoldDB" id="A0A0H5DCK5"/>
<name>A0A0H5DCK5_9RHOB</name>
<keyword evidence="1" id="KW-0805">Transcription regulation</keyword>
<dbReference type="OrthoDB" id="9811084at2"/>
<dbReference type="InterPro" id="IPR036271">
    <property type="entry name" value="Tet_transcr_reg_TetR-rel_C_sf"/>
</dbReference>
<dbReference type="Gene3D" id="1.10.357.10">
    <property type="entry name" value="Tetracycline Repressor, domain 2"/>
    <property type="match status" value="1"/>
</dbReference>
<evidence type="ECO:0000256" key="1">
    <source>
        <dbReference type="ARBA" id="ARBA00023015"/>
    </source>
</evidence>
<dbReference type="PANTHER" id="PTHR47506">
    <property type="entry name" value="TRANSCRIPTIONAL REGULATORY PROTEIN"/>
    <property type="match status" value="1"/>
</dbReference>
<evidence type="ECO:0000313" key="7">
    <source>
        <dbReference type="Proteomes" id="UP000043764"/>
    </source>
</evidence>
<feature type="domain" description="HTH tetR-type" evidence="5">
    <location>
        <begin position="4"/>
        <end position="64"/>
    </location>
</feature>
<evidence type="ECO:0000256" key="2">
    <source>
        <dbReference type="ARBA" id="ARBA00023125"/>
    </source>
</evidence>
<dbReference type="PROSITE" id="PS50977">
    <property type="entry name" value="HTH_TETR_2"/>
    <property type="match status" value="1"/>
</dbReference>
<dbReference type="RefSeq" id="WP_046212324.1">
    <property type="nucleotide sequence ID" value="NZ_BSKQ01000005.1"/>
</dbReference>
<accession>A0A0H5DCK5</accession>
<organism evidence="6 7">
    <name type="scientific">Phaeobacter italicus</name>
    <dbReference type="NCBI Taxonomy" id="481446"/>
    <lineage>
        <taxon>Bacteria</taxon>
        <taxon>Pseudomonadati</taxon>
        <taxon>Pseudomonadota</taxon>
        <taxon>Alphaproteobacteria</taxon>
        <taxon>Rhodobacterales</taxon>
        <taxon>Roseobacteraceae</taxon>
        <taxon>Phaeobacter</taxon>
    </lineage>
</organism>
<protein>
    <submittedName>
        <fullName evidence="6">Putative HTH-type transcriptional regulator YxaF</fullName>
    </submittedName>
</protein>
<reference evidence="6 7" key="1">
    <citation type="submission" date="2015-05" db="EMBL/GenBank/DDBJ databases">
        <authorList>
            <person name="Rodrigo-Torres Lidia"/>
            <person name="Arahal R.David."/>
        </authorList>
    </citation>
    <scope>NUCLEOTIDE SEQUENCE [LARGE SCALE GENOMIC DNA]</scope>
    <source>
        <strain evidence="6 7">CECT 7321</strain>
    </source>
</reference>
<evidence type="ECO:0000256" key="3">
    <source>
        <dbReference type="ARBA" id="ARBA00023163"/>
    </source>
</evidence>
<dbReference type="SUPFAM" id="SSF48498">
    <property type="entry name" value="Tetracyclin repressor-like, C-terminal domain"/>
    <property type="match status" value="1"/>
</dbReference>
<dbReference type="GO" id="GO:0003677">
    <property type="term" value="F:DNA binding"/>
    <property type="evidence" value="ECO:0007669"/>
    <property type="project" value="UniProtKB-UniRule"/>
</dbReference>
<dbReference type="InterPro" id="IPR054156">
    <property type="entry name" value="YxaF_TetR_C"/>
</dbReference>
<dbReference type="Pfam" id="PF21993">
    <property type="entry name" value="TetR_C_13_2"/>
    <property type="match status" value="1"/>
</dbReference>
<gene>
    <name evidence="6" type="primary">yxaF</name>
    <name evidence="6" type="ORF">NIT7321_00474</name>
</gene>
<dbReference type="EMBL" id="CVRL01000004">
    <property type="protein sequence ID" value="CRL09643.1"/>
    <property type="molecule type" value="Genomic_DNA"/>
</dbReference>
<dbReference type="InterPro" id="IPR001647">
    <property type="entry name" value="HTH_TetR"/>
</dbReference>